<reference evidence="1" key="1">
    <citation type="journal article" date="2017" name="Science">
        <title>Giant viruses with an expanded complement of translation system components.</title>
        <authorList>
            <person name="Schulz F."/>
            <person name="Yutin N."/>
            <person name="Ivanova N.N."/>
            <person name="Ortega D.R."/>
            <person name="Lee T.K."/>
            <person name="Vierheilig J."/>
            <person name="Daims H."/>
            <person name="Horn M."/>
            <person name="Wagner M."/>
            <person name="Jensen G.J."/>
            <person name="Kyrpides N.C."/>
            <person name="Koonin E.V."/>
            <person name="Woyke T."/>
        </authorList>
    </citation>
    <scope>NUCLEOTIDE SEQUENCE</scope>
    <source>
        <strain evidence="1">HKV1</strain>
    </source>
</reference>
<dbReference type="EMBL" id="KY684107">
    <property type="protein sequence ID" value="ARF11135.1"/>
    <property type="molecule type" value="Genomic_DNA"/>
</dbReference>
<name>A0A1V0SHD4_9VIRU</name>
<protein>
    <submittedName>
        <fullName evidence="1">Uncharacterized protein</fullName>
    </submittedName>
</protein>
<sequence length="225" mass="26859">MLNYNPLTKPIVPKPKINMLKYNPLTKPKINMLKYNPLTKPIVSKPKIACIMHPDFIKLQKTEVMRYVHILSRILTDVEHLKPYINELSKLKFKTIMNENVLICGYKNYNKLEAPIFESKNIFSINNSNRFNNIIFNNIIFNNSDIYPLAKKVYFMDWHPNNDKENFIDQYDNIHVVNNGKTDIYFNSCDTKLESCYSLYEYFEGYEFEDIKIKKYDCKSFRYLV</sequence>
<gene>
    <name evidence="1" type="ORF">Hokovirus_5_17</name>
</gene>
<organism evidence="1">
    <name type="scientific">Hokovirus HKV1</name>
    <dbReference type="NCBI Taxonomy" id="1977638"/>
    <lineage>
        <taxon>Viruses</taxon>
        <taxon>Varidnaviria</taxon>
        <taxon>Bamfordvirae</taxon>
        <taxon>Nucleocytoviricota</taxon>
        <taxon>Megaviricetes</taxon>
        <taxon>Imitervirales</taxon>
        <taxon>Mimiviridae</taxon>
        <taxon>Klosneuvirinae</taxon>
        <taxon>Hokovirus</taxon>
    </lineage>
</organism>
<evidence type="ECO:0000313" key="1">
    <source>
        <dbReference type="EMBL" id="ARF11135.1"/>
    </source>
</evidence>
<accession>A0A1V0SHD4</accession>
<proteinExistence type="predicted"/>